<name>A0A543DKA4_9PSEU</name>
<accession>A0A543DKA4</accession>
<dbReference type="AlphaFoldDB" id="A0A543DKA4"/>
<protein>
    <submittedName>
        <fullName evidence="1">Uncharacterized protein</fullName>
    </submittedName>
</protein>
<keyword evidence="2" id="KW-1185">Reference proteome</keyword>
<gene>
    <name evidence="1" type="ORF">FB558_5510</name>
</gene>
<reference evidence="1 2" key="1">
    <citation type="submission" date="2019-06" db="EMBL/GenBank/DDBJ databases">
        <title>Sequencing the genomes of 1000 actinobacteria strains.</title>
        <authorList>
            <person name="Klenk H.-P."/>
        </authorList>
    </citation>
    <scope>NUCLEOTIDE SEQUENCE [LARGE SCALE GENOMIC DNA]</scope>
    <source>
        <strain evidence="1 2">DSM 45301</strain>
    </source>
</reference>
<dbReference type="Proteomes" id="UP000315677">
    <property type="component" value="Unassembled WGS sequence"/>
</dbReference>
<evidence type="ECO:0000313" key="2">
    <source>
        <dbReference type="Proteomes" id="UP000315677"/>
    </source>
</evidence>
<dbReference type="EMBL" id="VFPA01000003">
    <property type="protein sequence ID" value="TQM09741.1"/>
    <property type="molecule type" value="Genomic_DNA"/>
</dbReference>
<organism evidence="1 2">
    <name type="scientific">Pseudonocardia kunmingensis</name>
    <dbReference type="NCBI Taxonomy" id="630975"/>
    <lineage>
        <taxon>Bacteria</taxon>
        <taxon>Bacillati</taxon>
        <taxon>Actinomycetota</taxon>
        <taxon>Actinomycetes</taxon>
        <taxon>Pseudonocardiales</taxon>
        <taxon>Pseudonocardiaceae</taxon>
        <taxon>Pseudonocardia</taxon>
    </lineage>
</organism>
<comment type="caution">
    <text evidence="1">The sequence shown here is derived from an EMBL/GenBank/DDBJ whole genome shotgun (WGS) entry which is preliminary data.</text>
</comment>
<sequence>MDPGIVPVVAALRLGGLSTSASCWGHAHRACPGPWVHVGPGGGFPELWDRVEGLLNGFNAGRARVRTERRLAASVVHGHMTLQPEIARIEAASTRQVWVEGRVPRPADLRAARREMRAFASYLLASW</sequence>
<proteinExistence type="predicted"/>
<evidence type="ECO:0000313" key="1">
    <source>
        <dbReference type="EMBL" id="TQM09741.1"/>
    </source>
</evidence>